<dbReference type="AlphaFoldDB" id="A0AAV6VH40"/>
<dbReference type="Proteomes" id="UP000827092">
    <property type="component" value="Unassembled WGS sequence"/>
</dbReference>
<name>A0AAV6VH40_9ARAC</name>
<evidence type="ECO:0000313" key="2">
    <source>
        <dbReference type="EMBL" id="KAG8195031.1"/>
    </source>
</evidence>
<feature type="transmembrane region" description="Helical" evidence="1">
    <location>
        <begin position="69"/>
        <end position="92"/>
    </location>
</feature>
<keyword evidence="1" id="KW-1133">Transmembrane helix</keyword>
<evidence type="ECO:0000313" key="3">
    <source>
        <dbReference type="Proteomes" id="UP000827092"/>
    </source>
</evidence>
<keyword evidence="1" id="KW-0472">Membrane</keyword>
<accession>A0AAV6VH40</accession>
<gene>
    <name evidence="2" type="ORF">JTE90_008202</name>
</gene>
<keyword evidence="3" id="KW-1185">Reference proteome</keyword>
<protein>
    <submittedName>
        <fullName evidence="2">Uncharacterized protein</fullName>
    </submittedName>
</protein>
<dbReference type="EMBL" id="JAFNEN010000095">
    <property type="protein sequence ID" value="KAG8195031.1"/>
    <property type="molecule type" value="Genomic_DNA"/>
</dbReference>
<organism evidence="2 3">
    <name type="scientific">Oedothorax gibbosus</name>
    <dbReference type="NCBI Taxonomy" id="931172"/>
    <lineage>
        <taxon>Eukaryota</taxon>
        <taxon>Metazoa</taxon>
        <taxon>Ecdysozoa</taxon>
        <taxon>Arthropoda</taxon>
        <taxon>Chelicerata</taxon>
        <taxon>Arachnida</taxon>
        <taxon>Araneae</taxon>
        <taxon>Araneomorphae</taxon>
        <taxon>Entelegynae</taxon>
        <taxon>Araneoidea</taxon>
        <taxon>Linyphiidae</taxon>
        <taxon>Erigoninae</taxon>
        <taxon>Oedothorax</taxon>
    </lineage>
</organism>
<evidence type="ECO:0000256" key="1">
    <source>
        <dbReference type="SAM" id="Phobius"/>
    </source>
</evidence>
<sequence>MRKRAVLVAVIAIIVYEIYLLSSTDWESDAALDINPLYMLGRLLLRWGRTLPGIRLMYGGEKGFPLKDLTIWDSIFGCLFYGLAFFFLMWLMTPLPDISVHTFILVNFESRALEEEDENGFQEALMEIPRRHPAAGEGPAFFLPRPDIR</sequence>
<proteinExistence type="predicted"/>
<comment type="caution">
    <text evidence="2">The sequence shown here is derived from an EMBL/GenBank/DDBJ whole genome shotgun (WGS) entry which is preliminary data.</text>
</comment>
<keyword evidence="1" id="KW-0812">Transmembrane</keyword>
<reference evidence="2 3" key="1">
    <citation type="journal article" date="2022" name="Nat. Ecol. Evol.">
        <title>A masculinizing supergene underlies an exaggerated male reproductive morph in a spider.</title>
        <authorList>
            <person name="Hendrickx F."/>
            <person name="De Corte Z."/>
            <person name="Sonet G."/>
            <person name="Van Belleghem S.M."/>
            <person name="Kostlbacher S."/>
            <person name="Vangestel C."/>
        </authorList>
    </citation>
    <scope>NUCLEOTIDE SEQUENCE [LARGE SCALE GENOMIC DNA]</scope>
    <source>
        <strain evidence="2">W744_W776</strain>
    </source>
</reference>